<dbReference type="SUPFAM" id="SSF55174">
    <property type="entry name" value="Alpha-L RNA-binding motif"/>
    <property type="match status" value="1"/>
</dbReference>
<evidence type="ECO:0000256" key="10">
    <source>
        <dbReference type="PROSITE-ProRule" id="PRU00182"/>
    </source>
</evidence>
<evidence type="ECO:0000256" key="2">
    <source>
        <dbReference type="ARBA" id="ARBA00010876"/>
    </source>
</evidence>
<dbReference type="SUPFAM" id="SSF55120">
    <property type="entry name" value="Pseudouridine synthase"/>
    <property type="match status" value="1"/>
</dbReference>
<dbReference type="EMBL" id="JAATJA010000001">
    <property type="protein sequence ID" value="NJB67349.1"/>
    <property type="molecule type" value="Genomic_DNA"/>
</dbReference>
<dbReference type="AlphaFoldDB" id="A0A846QRQ6"/>
<comment type="caution">
    <text evidence="12">The sequence shown here is derived from an EMBL/GenBank/DDBJ whole genome shotgun (WGS) entry which is preliminary data.</text>
</comment>
<comment type="pathway">
    <text evidence="7">Cofactor biosynthesis; coenzyme A biosynthesis; CoA from (R)-pantothenate: step 5/5.</text>
</comment>
<keyword evidence="13" id="KW-1185">Reference proteome</keyword>
<dbReference type="CDD" id="cd02869">
    <property type="entry name" value="PseudoU_synth_RluA_like"/>
    <property type="match status" value="1"/>
</dbReference>
<dbReference type="PANTHER" id="PTHR21600:SF44">
    <property type="entry name" value="RIBOSOMAL LARGE SUBUNIT PSEUDOURIDINE SYNTHASE D"/>
    <property type="match status" value="1"/>
</dbReference>
<feature type="domain" description="Pseudouridine synthase RsuA/RluA-like" evidence="11">
    <location>
        <begin position="104"/>
        <end position="263"/>
    </location>
</feature>
<dbReference type="CDD" id="cd00165">
    <property type="entry name" value="S4"/>
    <property type="match status" value="1"/>
</dbReference>
<dbReference type="Proteomes" id="UP000580856">
    <property type="component" value="Unassembled WGS sequence"/>
</dbReference>
<dbReference type="HAMAP" id="MF_00376">
    <property type="entry name" value="Dephospho_CoA_kinase"/>
    <property type="match status" value="1"/>
</dbReference>
<feature type="binding site" evidence="7">
    <location>
        <begin position="345"/>
        <end position="350"/>
    </location>
    <ligand>
        <name>ATP</name>
        <dbReference type="ChEBI" id="CHEBI:30616"/>
    </ligand>
</feature>
<evidence type="ECO:0000256" key="3">
    <source>
        <dbReference type="ARBA" id="ARBA00022741"/>
    </source>
</evidence>
<evidence type="ECO:0000256" key="8">
    <source>
        <dbReference type="NCBIfam" id="TIGR00152"/>
    </source>
</evidence>
<evidence type="ECO:0000313" key="12">
    <source>
        <dbReference type="EMBL" id="NJB67349.1"/>
    </source>
</evidence>
<dbReference type="PROSITE" id="PS50889">
    <property type="entry name" value="S4"/>
    <property type="match status" value="1"/>
</dbReference>
<dbReference type="Gene3D" id="3.10.290.10">
    <property type="entry name" value="RNA-binding S4 domain"/>
    <property type="match status" value="1"/>
</dbReference>
<keyword evidence="7" id="KW-0418">Kinase</keyword>
<dbReference type="InterPro" id="IPR006145">
    <property type="entry name" value="PsdUridine_synth_RsuA/RluA"/>
</dbReference>
<dbReference type="GO" id="GO:0005524">
    <property type="term" value="F:ATP binding"/>
    <property type="evidence" value="ECO:0007669"/>
    <property type="project" value="UniProtKB-UniRule"/>
</dbReference>
<evidence type="ECO:0000256" key="5">
    <source>
        <dbReference type="ARBA" id="ARBA00022993"/>
    </source>
</evidence>
<evidence type="ECO:0000256" key="4">
    <source>
        <dbReference type="ARBA" id="ARBA00022840"/>
    </source>
</evidence>
<dbReference type="GO" id="GO:0005737">
    <property type="term" value="C:cytoplasm"/>
    <property type="evidence" value="ECO:0007669"/>
    <property type="project" value="UniProtKB-SubCell"/>
</dbReference>
<dbReference type="CDD" id="cd02022">
    <property type="entry name" value="DPCK"/>
    <property type="match status" value="1"/>
</dbReference>
<comment type="function">
    <text evidence="7">Catalyzes the phosphorylation of the 3'-hydroxyl group of dephosphocoenzyme A to form coenzyme A.</text>
</comment>
<dbReference type="Gene3D" id="3.40.50.300">
    <property type="entry name" value="P-loop containing nucleotide triphosphate hydrolases"/>
    <property type="match status" value="1"/>
</dbReference>
<dbReference type="InterPro" id="IPR027417">
    <property type="entry name" value="P-loop_NTPase"/>
</dbReference>
<comment type="similarity">
    <text evidence="1 7">Belongs to the CoaE family.</text>
</comment>
<gene>
    <name evidence="7" type="primary">coaE</name>
    <name evidence="12" type="ORF">GGQ74_000989</name>
</gene>
<dbReference type="NCBIfam" id="TIGR00152">
    <property type="entry name" value="dephospho-CoA kinase"/>
    <property type="match status" value="1"/>
</dbReference>
<evidence type="ECO:0000259" key="11">
    <source>
        <dbReference type="Pfam" id="PF00849"/>
    </source>
</evidence>
<dbReference type="UniPathway" id="UPA00241">
    <property type="reaction ID" value="UER00356"/>
</dbReference>
<keyword evidence="10" id="KW-0694">RNA-binding</keyword>
<dbReference type="GO" id="GO:0015937">
    <property type="term" value="P:coenzyme A biosynthetic process"/>
    <property type="evidence" value="ECO:0007669"/>
    <property type="project" value="UniProtKB-UniRule"/>
</dbReference>
<dbReference type="NCBIfam" id="TIGR00005">
    <property type="entry name" value="rluA_subfam"/>
    <property type="match status" value="1"/>
</dbReference>
<protein>
    <recommendedName>
        <fullName evidence="7 8">Dephospho-CoA kinase</fullName>
        <ecNumber evidence="7 8">2.7.1.24</ecNumber>
    </recommendedName>
    <alternativeName>
        <fullName evidence="7">Dephosphocoenzyme A kinase</fullName>
    </alternativeName>
</protein>
<accession>A0A846QRQ6</accession>
<evidence type="ECO:0000256" key="6">
    <source>
        <dbReference type="ARBA" id="ARBA00023235"/>
    </source>
</evidence>
<dbReference type="InterPro" id="IPR050188">
    <property type="entry name" value="RluA_PseudoU_synthase"/>
</dbReference>
<comment type="similarity">
    <text evidence="2">Belongs to the pseudouridine synthase RluA family.</text>
</comment>
<evidence type="ECO:0000256" key="1">
    <source>
        <dbReference type="ARBA" id="ARBA00009018"/>
    </source>
</evidence>
<dbReference type="PROSITE" id="PS01129">
    <property type="entry name" value="PSI_RLU"/>
    <property type="match status" value="1"/>
</dbReference>
<dbReference type="GO" id="GO:0000455">
    <property type="term" value="P:enzyme-directed rRNA pseudouridine synthesis"/>
    <property type="evidence" value="ECO:0007669"/>
    <property type="project" value="TreeGrafter"/>
</dbReference>
<organism evidence="12 13">
    <name type="scientific">Desulfobaculum xiamenense</name>
    <dbReference type="NCBI Taxonomy" id="995050"/>
    <lineage>
        <taxon>Bacteria</taxon>
        <taxon>Pseudomonadati</taxon>
        <taxon>Thermodesulfobacteriota</taxon>
        <taxon>Desulfovibrionia</taxon>
        <taxon>Desulfovibrionales</taxon>
        <taxon>Desulfovibrionaceae</taxon>
        <taxon>Desulfobaculum</taxon>
    </lineage>
</organism>
<dbReference type="RefSeq" id="WP_167940412.1">
    <property type="nucleotide sequence ID" value="NZ_JAATJA010000001.1"/>
</dbReference>
<keyword evidence="6 12" id="KW-0413">Isomerase</keyword>
<keyword evidence="5 7" id="KW-0173">Coenzyme A biosynthesis</keyword>
<dbReference type="GO" id="GO:0140098">
    <property type="term" value="F:catalytic activity, acting on RNA"/>
    <property type="evidence" value="ECO:0007669"/>
    <property type="project" value="UniProtKB-ARBA"/>
</dbReference>
<keyword evidence="7" id="KW-0963">Cytoplasm</keyword>
<dbReference type="InterPro" id="IPR001977">
    <property type="entry name" value="Depp_CoAkinase"/>
</dbReference>
<dbReference type="PANTHER" id="PTHR21600">
    <property type="entry name" value="MITOCHONDRIAL RNA PSEUDOURIDINE SYNTHASE"/>
    <property type="match status" value="1"/>
</dbReference>
<comment type="catalytic activity">
    <reaction evidence="7">
        <text>3'-dephospho-CoA + ATP = ADP + CoA + H(+)</text>
        <dbReference type="Rhea" id="RHEA:18245"/>
        <dbReference type="ChEBI" id="CHEBI:15378"/>
        <dbReference type="ChEBI" id="CHEBI:30616"/>
        <dbReference type="ChEBI" id="CHEBI:57287"/>
        <dbReference type="ChEBI" id="CHEBI:57328"/>
        <dbReference type="ChEBI" id="CHEBI:456216"/>
        <dbReference type="EC" id="2.7.1.24"/>
    </reaction>
</comment>
<name>A0A846QRQ6_9BACT</name>
<evidence type="ECO:0000256" key="7">
    <source>
        <dbReference type="HAMAP-Rule" id="MF_00376"/>
    </source>
</evidence>
<dbReference type="Pfam" id="PF01121">
    <property type="entry name" value="CoaE"/>
    <property type="match status" value="1"/>
</dbReference>
<dbReference type="InterPro" id="IPR020103">
    <property type="entry name" value="PsdUridine_synth_cat_dom_sf"/>
</dbReference>
<proteinExistence type="inferred from homology"/>
<dbReference type="InterPro" id="IPR006225">
    <property type="entry name" value="PsdUridine_synth_RluC/D"/>
</dbReference>
<dbReference type="Pfam" id="PF00849">
    <property type="entry name" value="PseudoU_synth_2"/>
    <property type="match status" value="1"/>
</dbReference>
<keyword evidence="7" id="KW-0808">Transferase</keyword>
<keyword evidence="4 7" id="KW-0067">ATP-binding</keyword>
<dbReference type="EC" id="2.7.1.24" evidence="7 8"/>
<keyword evidence="3 7" id="KW-0547">Nucleotide-binding</keyword>
<dbReference type="Gene3D" id="3.30.2350.10">
    <property type="entry name" value="Pseudouridine synthase"/>
    <property type="match status" value="1"/>
</dbReference>
<evidence type="ECO:0000313" key="13">
    <source>
        <dbReference type="Proteomes" id="UP000580856"/>
    </source>
</evidence>
<dbReference type="GO" id="GO:0009982">
    <property type="term" value="F:pseudouridine synthase activity"/>
    <property type="evidence" value="ECO:0007669"/>
    <property type="project" value="InterPro"/>
</dbReference>
<dbReference type="GO" id="GO:0004140">
    <property type="term" value="F:dephospho-CoA kinase activity"/>
    <property type="evidence" value="ECO:0007669"/>
    <property type="project" value="UniProtKB-UniRule"/>
</dbReference>
<sequence length="551" mass="60673">MTHEAIFDESATSGGVWNAVVPEGMAGERLDVFLAGELRESGLSRSKLQGLIKAGKATVDGCVTTKPRLVLEGGESVSLLVDLPGGDLTPEEGDLDVVYEDESLVVLNKPAGLTVHPAPTQTENTLVHRLVHHYPGMLDMEGERPGIVHRIDKDTSGLILVALDEGTRLDLSEDFAERRVEKHYLAVVHGVPCSTSRASHGEIEAPIGRDPRHKTRMAVTEKGGREARTAWEVLWSSPDRRASLVRVRIFTGRTHQIRVHMAHIGHPLMGDEVYGARQHKQWLRETGCDPALAPRQMLHAWRLGFEHPETGERLDFMQAPPEDFRRLMFHLARTTLRVGIVGMPGCGKSALSAMLERRGVPLFSADAVVRELYAEGEDGWVLIRRRFGAEFAPDGGPVNKARVLASMRESAEFRKELEGIVHPLVDHRLNAFWDAHTGATVAVAEVPLLVEGGADVQNEQADIAVGVRCPEDVRRGRLMARGWDDATIALIESWQWSEADKLSRCAEVVDNSGTLDDLDREADALLARLEGEHARREAEVRARIAALWGAG</sequence>
<evidence type="ECO:0000256" key="9">
    <source>
        <dbReference type="PIRSR" id="PIRSR606225-1"/>
    </source>
</evidence>
<dbReference type="PROSITE" id="PS51219">
    <property type="entry name" value="DPCK"/>
    <property type="match status" value="1"/>
</dbReference>
<dbReference type="GO" id="GO:0003723">
    <property type="term" value="F:RNA binding"/>
    <property type="evidence" value="ECO:0007669"/>
    <property type="project" value="UniProtKB-KW"/>
</dbReference>
<dbReference type="InterPro" id="IPR036986">
    <property type="entry name" value="S4_RNA-bd_sf"/>
</dbReference>
<dbReference type="SUPFAM" id="SSF52540">
    <property type="entry name" value="P-loop containing nucleoside triphosphate hydrolases"/>
    <property type="match status" value="1"/>
</dbReference>
<comment type="subcellular location">
    <subcellularLocation>
        <location evidence="7">Cytoplasm</location>
    </subcellularLocation>
</comment>
<dbReference type="InterPro" id="IPR006224">
    <property type="entry name" value="PsdUridine_synth_RluA-like_CS"/>
</dbReference>
<reference evidence="12 13" key="1">
    <citation type="submission" date="2020-03" db="EMBL/GenBank/DDBJ databases">
        <title>Genomic Encyclopedia of Type Strains, Phase IV (KMG-IV): sequencing the most valuable type-strain genomes for metagenomic binning, comparative biology and taxonomic classification.</title>
        <authorList>
            <person name="Goeker M."/>
        </authorList>
    </citation>
    <scope>NUCLEOTIDE SEQUENCE [LARGE SCALE GENOMIC DNA]</scope>
    <source>
        <strain evidence="12 13">DSM 24233</strain>
    </source>
</reference>
<feature type="active site" evidence="9">
    <location>
        <position position="152"/>
    </location>
</feature>